<proteinExistence type="predicted"/>
<dbReference type="AlphaFoldDB" id="A0A9P6WH75"/>
<evidence type="ECO:0000313" key="3">
    <source>
        <dbReference type="Proteomes" id="UP000697127"/>
    </source>
</evidence>
<sequence>MSKWFSKSIDCTIKLRDPPNHNKYSPRDHSIKASISIKFLEQQDKICFIRCGLAASAYVEMQISRMNYDAFYGTGVRYEMVKDDHYFFNSWKDFTLNENAQKNYDDNSPQYHEIDTNDAFINDDLININDNNDNNNNNNNINNSMKTYSFTPGEKIKENFEFELPNGIYLPSSCKRFGDINGDLTVTYQLYVNVYKIGGLFNKKPKISNTFKIPIIYQSGKDPNFEKFDKILIYGIQEIFNDKVKKFYYDKETNALIPTSIKTNHVKTKFIRQLWNDDYKDKNYINITKSIPIKLKFSIDSSIDLYVPLSNQLSISLISDLKSVGINSNQSTDFVLNGQSTNLGVFKLESLTIEAHYKTYIKCRQYSLKINESEPILKIKFKNLVYDIKDFKYSKLDGIYKKDITISELIKASIDIDITKSLMEILGDTTLITTGNIADWFDNSLNFRFCWKVSDGGSQIKKFEFITSSTADFLIGIVNSGSSNVLDDRDRELFTPPPTYEKSKDDEKLCS</sequence>
<protein>
    <submittedName>
        <fullName evidence="2">Uncharacterized protein</fullName>
    </submittedName>
</protein>
<feature type="region of interest" description="Disordered" evidence="1">
    <location>
        <begin position="488"/>
        <end position="511"/>
    </location>
</feature>
<dbReference type="OrthoDB" id="3986512at2759"/>
<organism evidence="2 3">
    <name type="scientific">Pichia californica</name>
    <dbReference type="NCBI Taxonomy" id="460514"/>
    <lineage>
        <taxon>Eukaryota</taxon>
        <taxon>Fungi</taxon>
        <taxon>Dikarya</taxon>
        <taxon>Ascomycota</taxon>
        <taxon>Saccharomycotina</taxon>
        <taxon>Pichiomycetes</taxon>
        <taxon>Pichiales</taxon>
        <taxon>Pichiaceae</taxon>
        <taxon>Pichia</taxon>
    </lineage>
</organism>
<gene>
    <name evidence="2" type="ORF">C6P40_003575</name>
</gene>
<feature type="compositionally biased region" description="Basic and acidic residues" evidence="1">
    <location>
        <begin position="501"/>
        <end position="511"/>
    </location>
</feature>
<reference evidence="2" key="1">
    <citation type="submission" date="2020-11" db="EMBL/GenBank/DDBJ databases">
        <title>Kefir isolates.</title>
        <authorList>
            <person name="Marcisauskas S."/>
            <person name="Kim Y."/>
            <person name="Blasche S."/>
        </authorList>
    </citation>
    <scope>NUCLEOTIDE SEQUENCE</scope>
    <source>
        <strain evidence="2">Olga-1</strain>
    </source>
</reference>
<dbReference type="Proteomes" id="UP000697127">
    <property type="component" value="Unassembled WGS sequence"/>
</dbReference>
<accession>A0A9P6WH75</accession>
<comment type="caution">
    <text evidence="2">The sequence shown here is derived from an EMBL/GenBank/DDBJ whole genome shotgun (WGS) entry which is preliminary data.</text>
</comment>
<keyword evidence="3" id="KW-1185">Reference proteome</keyword>
<evidence type="ECO:0000313" key="2">
    <source>
        <dbReference type="EMBL" id="KAG0686684.1"/>
    </source>
</evidence>
<name>A0A9P6WH75_9ASCO</name>
<dbReference type="EMBL" id="PUHW01000407">
    <property type="protein sequence ID" value="KAG0686684.1"/>
    <property type="molecule type" value="Genomic_DNA"/>
</dbReference>
<evidence type="ECO:0000256" key="1">
    <source>
        <dbReference type="SAM" id="MobiDB-lite"/>
    </source>
</evidence>